<keyword evidence="5 9" id="KW-0548">Nucleotidyltransferase</keyword>
<keyword evidence="12" id="KW-1185">Reference proteome</keyword>
<evidence type="ECO:0000256" key="5">
    <source>
        <dbReference type="ARBA" id="ARBA00022695"/>
    </source>
</evidence>
<evidence type="ECO:0000256" key="1">
    <source>
        <dbReference type="ARBA" id="ARBA00009493"/>
    </source>
</evidence>
<dbReference type="PROSITE" id="PS00489">
    <property type="entry name" value="RNA_POL_PHAGE_2"/>
    <property type="match status" value="1"/>
</dbReference>
<dbReference type="GO" id="GO:0034245">
    <property type="term" value="C:mitochondrial DNA-directed RNA polymerase complex"/>
    <property type="evidence" value="ECO:0007669"/>
    <property type="project" value="TreeGrafter"/>
</dbReference>
<accession>A0AAF5DGA5</accession>
<comment type="function">
    <text evidence="9">DNA-dependent RNA polymerase catalyzes the transcription of DNA into RNA using the four ribonucleoside triphosphates as substrates.</text>
</comment>
<dbReference type="GO" id="GO:0006390">
    <property type="term" value="P:mitochondrial transcription"/>
    <property type="evidence" value="ECO:0007669"/>
    <property type="project" value="TreeGrafter"/>
</dbReference>
<dbReference type="InterPro" id="IPR002092">
    <property type="entry name" value="DNA-dir_Rpol_phage-type"/>
</dbReference>
<organism evidence="12 13">
    <name type="scientific">Strongyloides stercoralis</name>
    <name type="common">Threadworm</name>
    <dbReference type="NCBI Taxonomy" id="6248"/>
    <lineage>
        <taxon>Eukaryota</taxon>
        <taxon>Metazoa</taxon>
        <taxon>Ecdysozoa</taxon>
        <taxon>Nematoda</taxon>
        <taxon>Chromadorea</taxon>
        <taxon>Rhabditida</taxon>
        <taxon>Tylenchina</taxon>
        <taxon>Panagrolaimomorpha</taxon>
        <taxon>Strongyloidoidea</taxon>
        <taxon>Strongyloididae</taxon>
        <taxon>Strongyloides</taxon>
    </lineage>
</organism>
<comment type="catalytic activity">
    <reaction evidence="8 9">
        <text>RNA(n) + a ribonucleoside 5'-triphosphate = RNA(n+1) + diphosphate</text>
        <dbReference type="Rhea" id="RHEA:21248"/>
        <dbReference type="Rhea" id="RHEA-COMP:14527"/>
        <dbReference type="Rhea" id="RHEA-COMP:17342"/>
        <dbReference type="ChEBI" id="CHEBI:33019"/>
        <dbReference type="ChEBI" id="CHEBI:61557"/>
        <dbReference type="ChEBI" id="CHEBI:140395"/>
        <dbReference type="EC" id="2.7.7.6"/>
    </reaction>
</comment>
<dbReference type="PANTHER" id="PTHR10102">
    <property type="entry name" value="DNA-DIRECTED RNA POLYMERASE, MITOCHONDRIAL"/>
    <property type="match status" value="1"/>
</dbReference>
<dbReference type="SMART" id="SM01311">
    <property type="entry name" value="RPOL_N"/>
    <property type="match status" value="1"/>
</dbReference>
<dbReference type="Pfam" id="PF00940">
    <property type="entry name" value="RNA_pol"/>
    <property type="match status" value="1"/>
</dbReference>
<evidence type="ECO:0000256" key="7">
    <source>
        <dbReference type="ARBA" id="ARBA00023163"/>
    </source>
</evidence>
<sequence>MIIQGPDGQKFWKEISQLTLPKGGKKLTFITKNIVAIGACVIAFGYFSFQAEANPNSIYGRTYEKLITYPLKTLKNVSDPFLLFFLIPLNNSSYNGILFISWGGVMKKVIPQNLRIGLIQQHKLLKGSYLKEIEKARNETLLIKNYICNDYISITRTLISYKPFNDNKYDPDYVNGIGLLILKKFFNEMNTERDKLRLFFNSSTLLKSLSLENDTEAQLSYLLLVHDFQNWYKNSELFSDRMLEIKNRLQELLDKIQSKYSKPYILNNTRIHSQENFELASNIAYKISGHTKTTENEVFEQRYDKTLTLVNDIQSPVDESNYIIGKKGFINSKKEYMSLFKKQLSYEHQTYFKTYNFLRNSNNKMTAEEVIKNLNWLPKINKSLIECLENIKDSDVSTFFLPYKTNEIAEIIYKEAIRMLSYGQNMIDYTTFENGITREIFKRIQNNLIKDFLKHDDKMYIEVFNKYIDLFLNDNLRRLFRPREYWINICNKLNIYPDISQPFFNTDLWRIKEKISKLFSRILSESCILTNDQLTEIANRHPELGLNVKLIKKLKIFTVKTASVKNKEAIIDDFESTIMTRFISIDTKFLQYLDLYQFKELIFHTGNEMPMLVPPRPYLDYGKCGPLYTSNSTILKDKGLYPDVFLEKQMKMRLKDKYQGRPVWDALNELGCVPWKINKPIFDVMIDIFNNYTYNLENESFLDNLGFPLNPKSIVIPNIKDHIKFKESDNNNKGKLKEFFKLKQLMENKKRKMNSLTYWMLYRLSIANHFKDYILYFPHNMDFRGRVYPISPYLSHMGDDVSRSLLIFANGRKLGPNGLQWLKLHCINLTGFLKKESIEKRLEYAEEILDDKIRDSAKYPLNGSRWWMESEEPWQTLTACVEINNAMMMDDPSEFISYMPVHQDGSCNGLQHYASLGRDKDGGIEVNLLPSKKPADIYSAVAQRVDIKREIDEKSDENSIKEVALLLRKEIPNKLPRKLLKQTIMTTVYGVTEFGAVLQIAKQLRNLRVNDENIAPLAKYLKDQTLASLSEAFATSMALKEWFRKCAGHITGIYKSVEWITPLGLPVYQPYMKTDFIDDDEYQIPIKSKQINAFPPNYVHSLDSTHMMLTALNCTAKNVEFAAVHDCFWTHAGTVEEMNKIIREEFIKLHNEPLIDNLASHFKKTYLYNNSVIVDDVTKSKLIEVFNHKIKKGQLDINEVRNSVHFFS</sequence>
<dbReference type="GO" id="GO:0001018">
    <property type="term" value="F:mitochondrial promoter sequence-specific DNA binding"/>
    <property type="evidence" value="ECO:0007669"/>
    <property type="project" value="TreeGrafter"/>
</dbReference>
<dbReference type="InterPro" id="IPR046950">
    <property type="entry name" value="DNA-dir_Rpol_C_phage-type"/>
</dbReference>
<dbReference type="Proteomes" id="UP000035681">
    <property type="component" value="Unplaced"/>
</dbReference>
<dbReference type="InterPro" id="IPR043502">
    <property type="entry name" value="DNA/RNA_pol_sf"/>
</dbReference>
<evidence type="ECO:0000256" key="10">
    <source>
        <dbReference type="SAM" id="Phobius"/>
    </source>
</evidence>
<keyword evidence="3 9" id="KW-0240">DNA-directed RNA polymerase</keyword>
<proteinExistence type="inferred from homology"/>
<feature type="transmembrane region" description="Helical" evidence="10">
    <location>
        <begin position="29"/>
        <end position="49"/>
    </location>
</feature>
<keyword evidence="6" id="KW-0809">Transit peptide</keyword>
<dbReference type="InterPro" id="IPR029262">
    <property type="entry name" value="RPOL_N"/>
</dbReference>
<evidence type="ECO:0000256" key="6">
    <source>
        <dbReference type="ARBA" id="ARBA00022946"/>
    </source>
</evidence>
<evidence type="ECO:0000313" key="13">
    <source>
        <dbReference type="WBParaSite" id="TCONS_00011986.p1"/>
    </source>
</evidence>
<name>A0AAF5DGA5_STRER</name>
<dbReference type="PANTHER" id="PTHR10102:SF0">
    <property type="entry name" value="DNA-DIRECTED RNA POLYMERASE, MITOCHONDRIAL"/>
    <property type="match status" value="1"/>
</dbReference>
<keyword evidence="10" id="KW-1133">Transmembrane helix</keyword>
<dbReference type="InterPro" id="IPR037159">
    <property type="entry name" value="RNA_POL_N_sf"/>
</dbReference>
<evidence type="ECO:0000256" key="3">
    <source>
        <dbReference type="ARBA" id="ARBA00022478"/>
    </source>
</evidence>
<keyword evidence="10" id="KW-0812">Transmembrane</keyword>
<protein>
    <recommendedName>
        <fullName evidence="2 9">DNA-directed RNA polymerase</fullName>
        <ecNumber evidence="2 9">2.7.7.6</ecNumber>
    </recommendedName>
</protein>
<keyword evidence="10" id="KW-0472">Membrane</keyword>
<reference evidence="13" key="1">
    <citation type="submission" date="2024-02" db="UniProtKB">
        <authorList>
            <consortium name="WormBaseParasite"/>
        </authorList>
    </citation>
    <scope>IDENTIFICATION</scope>
</reference>
<evidence type="ECO:0000256" key="8">
    <source>
        <dbReference type="ARBA" id="ARBA00048552"/>
    </source>
</evidence>
<dbReference type="GO" id="GO:0003899">
    <property type="term" value="F:DNA-directed RNA polymerase activity"/>
    <property type="evidence" value="ECO:0007669"/>
    <property type="project" value="UniProtKB-EC"/>
</dbReference>
<evidence type="ECO:0000313" key="12">
    <source>
        <dbReference type="Proteomes" id="UP000035681"/>
    </source>
</evidence>
<evidence type="ECO:0000256" key="4">
    <source>
        <dbReference type="ARBA" id="ARBA00022679"/>
    </source>
</evidence>
<dbReference type="Gene3D" id="1.10.150.20">
    <property type="entry name" value="5' to 3' exonuclease, C-terminal subdomain"/>
    <property type="match status" value="1"/>
</dbReference>
<dbReference type="Gene3D" id="1.10.1320.10">
    <property type="entry name" value="DNA-directed RNA polymerase, N-terminal domain"/>
    <property type="match status" value="1"/>
</dbReference>
<keyword evidence="4 9" id="KW-0808">Transferase</keyword>
<dbReference type="PROSITE" id="PS00900">
    <property type="entry name" value="RNA_POL_PHAGE_1"/>
    <property type="match status" value="1"/>
</dbReference>
<keyword evidence="7 9" id="KW-0804">Transcription</keyword>
<comment type="similarity">
    <text evidence="1 9">Belongs to the phage and mitochondrial RNA polymerase family.</text>
</comment>
<dbReference type="Gene3D" id="1.10.287.280">
    <property type="match status" value="1"/>
</dbReference>
<evidence type="ECO:0000259" key="11">
    <source>
        <dbReference type="SMART" id="SM01311"/>
    </source>
</evidence>
<dbReference type="WBParaSite" id="TCONS_00011986.p1">
    <property type="protein sequence ID" value="TCONS_00011986.p1"/>
    <property type="gene ID" value="XLOC_007170"/>
</dbReference>
<feature type="domain" description="DNA-directed RNA polymerase N-terminal" evidence="11">
    <location>
        <begin position="341"/>
        <end position="672"/>
    </location>
</feature>
<evidence type="ECO:0000256" key="2">
    <source>
        <dbReference type="ARBA" id="ARBA00012418"/>
    </source>
</evidence>
<dbReference type="EC" id="2.7.7.6" evidence="2 9"/>
<evidence type="ECO:0000256" key="9">
    <source>
        <dbReference type="RuleBase" id="RU003805"/>
    </source>
</evidence>
<dbReference type="AlphaFoldDB" id="A0AAF5DGA5"/>
<dbReference type="SUPFAM" id="SSF56672">
    <property type="entry name" value="DNA/RNA polymerases"/>
    <property type="match status" value="1"/>
</dbReference>
<dbReference type="FunFam" id="1.10.287.280:FF:000001">
    <property type="entry name" value="DNA-directed RNA polymerase"/>
    <property type="match status" value="1"/>
</dbReference>